<comment type="caution">
    <text evidence="2">The sequence shown here is derived from an EMBL/GenBank/DDBJ whole genome shotgun (WGS) entry which is preliminary data.</text>
</comment>
<reference evidence="2 3" key="1">
    <citation type="journal article" date="2022" name="bioRxiv">
        <title>Genomics of Preaxostyla Flagellates Illuminates Evolutionary Transitions and the Path Towards Mitochondrial Loss.</title>
        <authorList>
            <person name="Novak L.V.F."/>
            <person name="Treitli S.C."/>
            <person name="Pyrih J."/>
            <person name="Halakuc P."/>
            <person name="Pipaliya S.V."/>
            <person name="Vacek V."/>
            <person name="Brzon O."/>
            <person name="Soukal P."/>
            <person name="Eme L."/>
            <person name="Dacks J.B."/>
            <person name="Karnkowska A."/>
            <person name="Elias M."/>
            <person name="Hampl V."/>
        </authorList>
    </citation>
    <scope>NUCLEOTIDE SEQUENCE [LARGE SCALE GENOMIC DNA]</scope>
    <source>
        <strain evidence="2">NAU3</strain>
        <tissue evidence="2">Gut</tissue>
    </source>
</reference>
<keyword evidence="3" id="KW-1185">Reference proteome</keyword>
<evidence type="ECO:0008006" key="4">
    <source>
        <dbReference type="Google" id="ProtNLM"/>
    </source>
</evidence>
<gene>
    <name evidence="2" type="ORF">BLNAU_889</name>
</gene>
<dbReference type="Proteomes" id="UP001281761">
    <property type="component" value="Unassembled WGS sequence"/>
</dbReference>
<evidence type="ECO:0000313" key="2">
    <source>
        <dbReference type="EMBL" id="KAK2964358.1"/>
    </source>
</evidence>
<proteinExistence type="predicted"/>
<accession>A0ABQ9YKS5</accession>
<name>A0ABQ9YKS5_9EUKA</name>
<feature type="compositionally biased region" description="Polar residues" evidence="1">
    <location>
        <begin position="86"/>
        <end position="95"/>
    </location>
</feature>
<dbReference type="InterPro" id="IPR029071">
    <property type="entry name" value="Ubiquitin-like_domsf"/>
</dbReference>
<organism evidence="2 3">
    <name type="scientific">Blattamonas nauphoetae</name>
    <dbReference type="NCBI Taxonomy" id="2049346"/>
    <lineage>
        <taxon>Eukaryota</taxon>
        <taxon>Metamonada</taxon>
        <taxon>Preaxostyla</taxon>
        <taxon>Oxymonadida</taxon>
        <taxon>Blattamonas</taxon>
    </lineage>
</organism>
<sequence>MESQDVLIDITNCHTRNGIKVTLSLEDRISTLKNAAAKKFGVKTPSSCLLVKRGKALDETLLIQESALKESSTCVFYNLNEKPESSDQPDATSSPHDAPVPEDDDDNQSGETASIVGFRI</sequence>
<protein>
    <recommendedName>
        <fullName evidence="4">Ubiquitin-like domain-containing protein</fullName>
    </recommendedName>
</protein>
<dbReference type="EMBL" id="JARBJD010000003">
    <property type="protein sequence ID" value="KAK2964358.1"/>
    <property type="molecule type" value="Genomic_DNA"/>
</dbReference>
<feature type="region of interest" description="Disordered" evidence="1">
    <location>
        <begin position="79"/>
        <end position="120"/>
    </location>
</feature>
<evidence type="ECO:0000256" key="1">
    <source>
        <dbReference type="SAM" id="MobiDB-lite"/>
    </source>
</evidence>
<evidence type="ECO:0000313" key="3">
    <source>
        <dbReference type="Proteomes" id="UP001281761"/>
    </source>
</evidence>
<dbReference type="SUPFAM" id="SSF54236">
    <property type="entry name" value="Ubiquitin-like"/>
    <property type="match status" value="1"/>
</dbReference>